<gene>
    <name evidence="2" type="ORF">DSL64_18785</name>
</gene>
<reference evidence="2 3" key="1">
    <citation type="submission" date="2018-07" db="EMBL/GenBank/DDBJ databases">
        <title>Dyadobacter roseus sp. nov., isolated from rose rhizosphere soil.</title>
        <authorList>
            <person name="Chen L."/>
        </authorList>
    </citation>
    <scope>NUCLEOTIDE SEQUENCE [LARGE SCALE GENOMIC DNA]</scope>
    <source>
        <strain evidence="2 3">RS19</strain>
    </source>
</reference>
<feature type="signal peptide" evidence="1">
    <location>
        <begin position="1"/>
        <end position="19"/>
    </location>
</feature>
<dbReference type="EMBL" id="QNUL01000017">
    <property type="protein sequence ID" value="REA59008.1"/>
    <property type="molecule type" value="Genomic_DNA"/>
</dbReference>
<sequence length="188" mass="20353">MKSVTGLLFCLFISIPIFAQKPAADTWSNVPKAQDDRYTNPKSAVYAGPNGWWNFGEVRAEGASSPTLKFSYKGGLSTNSGIFSFNESGKLQILNVDFGTDEPIPGTYQITKKPDLAGKKVSVSFSDVANKAIRSWSGDNGSGTIIVTKSGDFIYLKARNIVLQPSDVYNKNESKQALKLGFEGALKP</sequence>
<proteinExistence type="predicted"/>
<dbReference type="RefSeq" id="WP_115832465.1">
    <property type="nucleotide sequence ID" value="NZ_QNUL01000017.1"/>
</dbReference>
<protein>
    <submittedName>
        <fullName evidence="2">Uncharacterized protein</fullName>
    </submittedName>
</protein>
<dbReference type="OrthoDB" id="958621at2"/>
<accession>A0A3D8YAS4</accession>
<comment type="caution">
    <text evidence="2">The sequence shown here is derived from an EMBL/GenBank/DDBJ whole genome shotgun (WGS) entry which is preliminary data.</text>
</comment>
<evidence type="ECO:0000313" key="2">
    <source>
        <dbReference type="EMBL" id="REA59008.1"/>
    </source>
</evidence>
<evidence type="ECO:0000256" key="1">
    <source>
        <dbReference type="SAM" id="SignalP"/>
    </source>
</evidence>
<keyword evidence="1" id="KW-0732">Signal</keyword>
<evidence type="ECO:0000313" key="3">
    <source>
        <dbReference type="Proteomes" id="UP000256373"/>
    </source>
</evidence>
<dbReference type="Proteomes" id="UP000256373">
    <property type="component" value="Unassembled WGS sequence"/>
</dbReference>
<feature type="chain" id="PRO_5017835802" evidence="1">
    <location>
        <begin position="20"/>
        <end position="188"/>
    </location>
</feature>
<dbReference type="AlphaFoldDB" id="A0A3D8YAS4"/>
<organism evidence="2 3">
    <name type="scientific">Dyadobacter luteus</name>
    <dbReference type="NCBI Taxonomy" id="2259619"/>
    <lineage>
        <taxon>Bacteria</taxon>
        <taxon>Pseudomonadati</taxon>
        <taxon>Bacteroidota</taxon>
        <taxon>Cytophagia</taxon>
        <taxon>Cytophagales</taxon>
        <taxon>Spirosomataceae</taxon>
        <taxon>Dyadobacter</taxon>
    </lineage>
</organism>
<keyword evidence="3" id="KW-1185">Reference proteome</keyword>
<name>A0A3D8YAS4_9BACT</name>